<protein>
    <submittedName>
        <fullName evidence="2">Uncharacterized protein</fullName>
    </submittedName>
</protein>
<keyword evidence="1" id="KW-1133">Transmembrane helix</keyword>
<feature type="transmembrane region" description="Helical" evidence="1">
    <location>
        <begin position="12"/>
        <end position="33"/>
    </location>
</feature>
<reference evidence="2" key="1">
    <citation type="journal article" date="2014" name="Front. Microbiol.">
        <title>High frequency of phylogenetically diverse reductive dehalogenase-homologous genes in deep subseafloor sedimentary metagenomes.</title>
        <authorList>
            <person name="Kawai M."/>
            <person name="Futagami T."/>
            <person name="Toyoda A."/>
            <person name="Takaki Y."/>
            <person name="Nishi S."/>
            <person name="Hori S."/>
            <person name="Arai W."/>
            <person name="Tsubouchi T."/>
            <person name="Morono Y."/>
            <person name="Uchiyama I."/>
            <person name="Ito T."/>
            <person name="Fujiyama A."/>
            <person name="Inagaki F."/>
            <person name="Takami H."/>
        </authorList>
    </citation>
    <scope>NUCLEOTIDE SEQUENCE</scope>
    <source>
        <strain evidence="2">Expedition CK06-06</strain>
    </source>
</reference>
<evidence type="ECO:0000256" key="1">
    <source>
        <dbReference type="SAM" id="Phobius"/>
    </source>
</evidence>
<gene>
    <name evidence="2" type="ORF">S12H4_49497</name>
</gene>
<organism evidence="2">
    <name type="scientific">marine sediment metagenome</name>
    <dbReference type="NCBI Taxonomy" id="412755"/>
    <lineage>
        <taxon>unclassified sequences</taxon>
        <taxon>metagenomes</taxon>
        <taxon>ecological metagenomes</taxon>
    </lineage>
</organism>
<evidence type="ECO:0000313" key="2">
    <source>
        <dbReference type="EMBL" id="GAJ12640.1"/>
    </source>
</evidence>
<comment type="caution">
    <text evidence="2">The sequence shown here is derived from an EMBL/GenBank/DDBJ whole genome shotgun (WGS) entry which is preliminary data.</text>
</comment>
<keyword evidence="1" id="KW-0472">Membrane</keyword>
<name>X1VSE8_9ZZZZ</name>
<proteinExistence type="predicted"/>
<dbReference type="EMBL" id="BARW01031062">
    <property type="protein sequence ID" value="GAJ12640.1"/>
    <property type="molecule type" value="Genomic_DNA"/>
</dbReference>
<accession>X1VSE8</accession>
<keyword evidence="1" id="KW-0812">Transmembrane</keyword>
<sequence>MNRTTALRFGRHIDYAILLSVMIAVGTVAIGGYRMARFLIERVT</sequence>
<dbReference type="AlphaFoldDB" id="X1VSE8"/>